<dbReference type="Proteomes" id="UP000559404">
    <property type="component" value="Unassembled WGS sequence"/>
</dbReference>
<feature type="transmembrane region" description="Helical" evidence="5">
    <location>
        <begin position="302"/>
        <end position="329"/>
    </location>
</feature>
<dbReference type="SUPFAM" id="SSF161098">
    <property type="entry name" value="MetI-like"/>
    <property type="match status" value="2"/>
</dbReference>
<name>A0A838Y0D0_9HYPH</name>
<evidence type="ECO:0000256" key="2">
    <source>
        <dbReference type="ARBA" id="ARBA00022692"/>
    </source>
</evidence>
<feature type="transmembrane region" description="Helical" evidence="5">
    <location>
        <begin position="359"/>
        <end position="378"/>
    </location>
</feature>
<dbReference type="Gene3D" id="1.10.3720.10">
    <property type="entry name" value="MetI-like"/>
    <property type="match status" value="2"/>
</dbReference>
<dbReference type="GO" id="GO:0055085">
    <property type="term" value="P:transmembrane transport"/>
    <property type="evidence" value="ECO:0007669"/>
    <property type="project" value="InterPro"/>
</dbReference>
<proteinExistence type="inferred from homology"/>
<evidence type="ECO:0000313" key="8">
    <source>
        <dbReference type="Proteomes" id="UP000559404"/>
    </source>
</evidence>
<protein>
    <submittedName>
        <fullName evidence="7">Putative 2-aminoethylphosphonate ABC transporter permease subunit</fullName>
    </submittedName>
</protein>
<dbReference type="PROSITE" id="PS50928">
    <property type="entry name" value="ABC_TM1"/>
    <property type="match status" value="2"/>
</dbReference>
<evidence type="ECO:0000259" key="6">
    <source>
        <dbReference type="PROSITE" id="PS50928"/>
    </source>
</evidence>
<accession>A0A838Y0D0</accession>
<evidence type="ECO:0000313" key="7">
    <source>
        <dbReference type="EMBL" id="MBA4612513.1"/>
    </source>
</evidence>
<feature type="transmembrane region" description="Helical" evidence="5">
    <location>
        <begin position="20"/>
        <end position="46"/>
    </location>
</feature>
<sequence length="568" mass="61126">MSAADSTALAGRAPIDGGRLVSTLGLLAGVGLLIVFVAAPLATIFIKSLQDDLGAYVGLANFAKYFSSAGLIQSIFNSVEIALVVTVLACLLAFGYAYALTRTCMPGRTLFRAIAMIPILAPSLLSAIALIYLFGNQGMIKGLLFGNSIYGPIGIVLGITFYVFPHVLMIMVTALSTADARLYEAAEAMCTSRWRAFWTITVPGARYGLISAGFVVFTLTITDFGVPKVIGGNFNVLATDIYKQVVGQQSFSMGAVVGLILLFPAIISFSVDRIVRRKQVAQLSARAVPYVPVPNKIRDRAFLAFCSLVAVFLIGIIGTAVFASLVTYWPYNLTLSLVHYDFNAIDPNGWASFTNSLEMAAWTAVIGTSVIFLGAYFVEKSDGLPFARGLLHMLAMIPMAVPGLVLGLAYVFFFSNPLNPLSGFYGTMAILVLSTVVHFYTVSHLSFVTALKQVDREFEAVSASLKVPAYKTMWRVHVPICLPLIIDVAIYLFLNAMTTVSAAVFLYAPDTKLASIAVLNMDDVGDQAPAAAMAIMIVLTSVCVKLVQVVVTGSLLRRTSVWRRRDGH</sequence>
<keyword evidence="3 5" id="KW-1133">Transmembrane helix</keyword>
<feature type="transmembrane region" description="Helical" evidence="5">
    <location>
        <begin position="149"/>
        <end position="175"/>
    </location>
</feature>
<dbReference type="GO" id="GO:0005886">
    <property type="term" value="C:plasma membrane"/>
    <property type="evidence" value="ECO:0007669"/>
    <property type="project" value="UniProtKB-SubCell"/>
</dbReference>
<feature type="domain" description="ABC transmembrane type-1" evidence="6">
    <location>
        <begin position="75"/>
        <end position="272"/>
    </location>
</feature>
<dbReference type="InterPro" id="IPR000515">
    <property type="entry name" value="MetI-like"/>
</dbReference>
<dbReference type="Pfam" id="PF00528">
    <property type="entry name" value="BPD_transp_1"/>
    <property type="match status" value="2"/>
</dbReference>
<feature type="transmembrane region" description="Helical" evidence="5">
    <location>
        <begin position="113"/>
        <end position="134"/>
    </location>
</feature>
<keyword evidence="4 5" id="KW-0472">Membrane</keyword>
<feature type="transmembrane region" description="Helical" evidence="5">
    <location>
        <begin position="390"/>
        <end position="412"/>
    </location>
</feature>
<feature type="transmembrane region" description="Helical" evidence="5">
    <location>
        <begin position="528"/>
        <end position="556"/>
    </location>
</feature>
<dbReference type="RefSeq" id="WP_181760712.1">
    <property type="nucleotide sequence ID" value="NZ_BMCR01000010.1"/>
</dbReference>
<evidence type="ECO:0000256" key="3">
    <source>
        <dbReference type="ARBA" id="ARBA00022989"/>
    </source>
</evidence>
<organism evidence="7 8">
    <name type="scientific">Stappia taiwanensis</name>
    <dbReference type="NCBI Taxonomy" id="992267"/>
    <lineage>
        <taxon>Bacteria</taxon>
        <taxon>Pseudomonadati</taxon>
        <taxon>Pseudomonadota</taxon>
        <taxon>Alphaproteobacteria</taxon>
        <taxon>Hyphomicrobiales</taxon>
        <taxon>Stappiaceae</taxon>
        <taxon>Stappia</taxon>
    </lineage>
</organism>
<comment type="subcellular location">
    <subcellularLocation>
        <location evidence="1 5">Cell membrane</location>
        <topology evidence="1 5">Multi-pass membrane protein</topology>
    </subcellularLocation>
</comment>
<keyword evidence="2 5" id="KW-0812">Transmembrane</keyword>
<dbReference type="AlphaFoldDB" id="A0A838Y0D0"/>
<keyword evidence="8" id="KW-1185">Reference proteome</keyword>
<feature type="transmembrane region" description="Helical" evidence="5">
    <location>
        <begin position="81"/>
        <end position="101"/>
    </location>
</feature>
<keyword evidence="5" id="KW-0813">Transport</keyword>
<comment type="similarity">
    <text evidence="5">Belongs to the binding-protein-dependent transport system permease family.</text>
</comment>
<feature type="transmembrane region" description="Helical" evidence="5">
    <location>
        <begin position="480"/>
        <end position="508"/>
    </location>
</feature>
<evidence type="ECO:0000256" key="1">
    <source>
        <dbReference type="ARBA" id="ARBA00004651"/>
    </source>
</evidence>
<dbReference type="PANTHER" id="PTHR43496">
    <property type="entry name" value="PROTEIN LPLB"/>
    <property type="match status" value="1"/>
</dbReference>
<dbReference type="InterPro" id="IPR035906">
    <property type="entry name" value="MetI-like_sf"/>
</dbReference>
<feature type="domain" description="ABC transmembrane type-1" evidence="6">
    <location>
        <begin position="353"/>
        <end position="548"/>
    </location>
</feature>
<feature type="transmembrane region" description="Helical" evidence="5">
    <location>
        <begin position="251"/>
        <end position="271"/>
    </location>
</feature>
<dbReference type="NCBIfam" id="TIGR03262">
    <property type="entry name" value="PhnU2"/>
    <property type="match status" value="1"/>
</dbReference>
<reference evidence="7 8" key="2">
    <citation type="submission" date="2020-08" db="EMBL/GenBank/DDBJ databases">
        <title>Stappia taiwanensis sp. nov., isolated from a coastal thermal spring.</title>
        <authorList>
            <person name="Kampfer P."/>
        </authorList>
    </citation>
    <scope>NUCLEOTIDE SEQUENCE [LARGE SCALE GENOMIC DNA]</scope>
    <source>
        <strain evidence="7 8">DSM 23284</strain>
    </source>
</reference>
<dbReference type="InterPro" id="IPR017664">
    <property type="entry name" value="AminoethylPonate_ABC_perm-1"/>
</dbReference>
<evidence type="ECO:0000256" key="5">
    <source>
        <dbReference type="RuleBase" id="RU363032"/>
    </source>
</evidence>
<evidence type="ECO:0000256" key="4">
    <source>
        <dbReference type="ARBA" id="ARBA00023136"/>
    </source>
</evidence>
<comment type="caution">
    <text evidence="7">The sequence shown here is derived from an EMBL/GenBank/DDBJ whole genome shotgun (WGS) entry which is preliminary data.</text>
</comment>
<reference evidence="7 8" key="1">
    <citation type="submission" date="2020-07" db="EMBL/GenBank/DDBJ databases">
        <authorList>
            <person name="Li M."/>
        </authorList>
    </citation>
    <scope>NUCLEOTIDE SEQUENCE [LARGE SCALE GENOMIC DNA]</scope>
    <source>
        <strain evidence="7 8">DSM 23284</strain>
    </source>
</reference>
<feature type="transmembrane region" description="Helical" evidence="5">
    <location>
        <begin position="196"/>
        <end position="221"/>
    </location>
</feature>
<dbReference type="CDD" id="cd06261">
    <property type="entry name" value="TM_PBP2"/>
    <property type="match status" value="1"/>
</dbReference>
<dbReference type="EMBL" id="JACEON010000011">
    <property type="protein sequence ID" value="MBA4612513.1"/>
    <property type="molecule type" value="Genomic_DNA"/>
</dbReference>
<gene>
    <name evidence="7" type="ORF">H1W37_12670</name>
</gene>
<dbReference type="PANTHER" id="PTHR43496:SF1">
    <property type="entry name" value="POLYGALACTURONAN_RHAMNOGALACTURONAN TRANSPORT SYSTEM PERMEASE PROTEIN YTEP"/>
    <property type="match status" value="1"/>
</dbReference>
<feature type="transmembrane region" description="Helical" evidence="5">
    <location>
        <begin position="424"/>
        <end position="442"/>
    </location>
</feature>
<feature type="transmembrane region" description="Helical" evidence="5">
    <location>
        <begin position="53"/>
        <end position="75"/>
    </location>
</feature>